<evidence type="ECO:0000313" key="2">
    <source>
        <dbReference type="Proteomes" id="UP000812982"/>
    </source>
</evidence>
<evidence type="ECO:0008006" key="3">
    <source>
        <dbReference type="Google" id="ProtNLM"/>
    </source>
</evidence>
<gene>
    <name evidence="1" type="ORF">FR943_05375</name>
</gene>
<evidence type="ECO:0000313" key="1">
    <source>
        <dbReference type="EMBL" id="MBU9763273.1"/>
    </source>
</evidence>
<accession>A0ABS6KI81</accession>
<protein>
    <recommendedName>
        <fullName evidence="3">DUF416 family protein</fullName>
    </recommendedName>
</protein>
<organism evidence="1 2">
    <name type="scientific">[Mycobacterium] fortunisiensis</name>
    <dbReference type="NCBI Taxonomy" id="2600579"/>
    <lineage>
        <taxon>Bacteria</taxon>
        <taxon>Bacillati</taxon>
        <taxon>Actinomycetota</taxon>
        <taxon>Actinomycetes</taxon>
        <taxon>Mycobacteriales</taxon>
        <taxon>Mycobacteriaceae</taxon>
        <taxon>Mycolicibacterium</taxon>
    </lineage>
</organism>
<reference evidence="1 2" key="1">
    <citation type="journal article" date="2021" name="Sci. Rep.">
        <title>Phenotypic and genomic hallmarks of a novel, potentially pathogenic rapidly growing Mycobacterium species related to the Mycobacterium fortuitum complex.</title>
        <authorList>
            <person name="Gharbi R."/>
            <person name="Khanna V."/>
            <person name="Frigui W."/>
            <person name="Mhenni B."/>
            <person name="Brosch R."/>
            <person name="Mardassi H."/>
        </authorList>
    </citation>
    <scope>NUCLEOTIDE SEQUENCE [LARGE SCALE GENOMIC DNA]</scope>
    <source>
        <strain evidence="1 2">TNTM28</strain>
    </source>
</reference>
<proteinExistence type="predicted"/>
<sequence length="195" mass="21220">MALINPFPEKRIREFLASARDYQKFLFSLSSAQRAITLADAIVNGFAASDKQAIDSALDLCWSAASTSDFAPLANHASLLHDRLVPEDDDTYGFYNSATNDAITSLIYAIRCAVGDDSDSAYYAAETLFNLADLLLNRNRTEYVSDLASAPITAYAAKCISSDLVGQVGQDSSTNIDQIRTRLIEEGRELSTLAD</sequence>
<keyword evidence="2" id="KW-1185">Reference proteome</keyword>
<comment type="caution">
    <text evidence="1">The sequence shown here is derived from an EMBL/GenBank/DDBJ whole genome shotgun (WGS) entry which is preliminary data.</text>
</comment>
<dbReference type="RefSeq" id="WP_217155299.1">
    <property type="nucleotide sequence ID" value="NZ_VOMB01000006.1"/>
</dbReference>
<dbReference type="EMBL" id="VOMB01000006">
    <property type="protein sequence ID" value="MBU9763273.1"/>
    <property type="molecule type" value="Genomic_DNA"/>
</dbReference>
<name>A0ABS6KI81_9MYCO</name>
<dbReference type="Proteomes" id="UP000812982">
    <property type="component" value="Unassembled WGS sequence"/>
</dbReference>